<dbReference type="PATRIC" id="fig|128780.6.peg.346"/>
<proteinExistence type="predicted"/>
<dbReference type="AlphaFoldDB" id="A0A0S1AVH4"/>
<protein>
    <recommendedName>
        <fullName evidence="3">DUF4194 domain-containing protein</fullName>
    </recommendedName>
</protein>
<dbReference type="EMBL" id="CP012900">
    <property type="protein sequence ID" value="ALJ26796.1"/>
    <property type="molecule type" value="Genomic_DNA"/>
</dbReference>
<evidence type="ECO:0000313" key="1">
    <source>
        <dbReference type="EMBL" id="ALJ26796.1"/>
    </source>
</evidence>
<evidence type="ECO:0008006" key="3">
    <source>
        <dbReference type="Google" id="ProtNLM"/>
    </source>
</evidence>
<gene>
    <name evidence="1" type="ORF">AOT14_03370</name>
</gene>
<name>A0A0S1AVH4_9GAMM</name>
<organism evidence="1 2">
    <name type="scientific">Stenotrophomonas acidaminiphila</name>
    <dbReference type="NCBI Taxonomy" id="128780"/>
    <lineage>
        <taxon>Bacteria</taxon>
        <taxon>Pseudomonadati</taxon>
        <taxon>Pseudomonadota</taxon>
        <taxon>Gammaproteobacteria</taxon>
        <taxon>Lysobacterales</taxon>
        <taxon>Lysobacteraceae</taxon>
        <taxon>Stenotrophomonas</taxon>
    </lineage>
</organism>
<accession>A0A0S1AVH4</accession>
<keyword evidence="2" id="KW-1185">Reference proteome</keyword>
<dbReference type="Pfam" id="PF13835">
    <property type="entry name" value="DUF4194"/>
    <property type="match status" value="1"/>
</dbReference>
<sequence>MKRSWNTLSQMSNGTYAVQDFERAAYRLATEQVLYAADTRSRVAYHLVEDHYPDFVAALEPLGIRLERNAHYRYVVALPAHGEGTPVTLDETLALLVLRQRYDEAMRQGLIEDHGEVVVELPDLQESWQALTGRAMPDVGALRALARTLRRWGVCRLVESEGDDPQPFHLRVRPAIVEIVGEQWLQRLDQHNRDEAGDAGLEDDDAAA</sequence>
<reference evidence="1 2" key="1">
    <citation type="journal article" date="2015" name="Genome Announc.">
        <title>Complete Genome Sequencing of Stenotrophomonas acidaminiphila ZAC14D2_NAIMI4_2, a Multidrug-Resistant Strain Isolated from Sediments of a Polluted River in Mexico, Uncovers New Antibiotic Resistance Genes and a Novel Class-II Lasso Peptide Biosynthesis Gene Cluster.</title>
        <authorList>
            <person name="Vinuesa P."/>
            <person name="Ochoa-Sanchez L.E."/>
        </authorList>
    </citation>
    <scope>NUCLEOTIDE SEQUENCE [LARGE SCALE GENOMIC DNA]</scope>
    <source>
        <strain evidence="1 2">ZAC14D2_NAIMI4_2</strain>
    </source>
</reference>
<dbReference type="KEGG" id="sacz:AOT14_03370"/>
<dbReference type="InterPro" id="IPR025449">
    <property type="entry name" value="JetB"/>
</dbReference>
<dbReference type="OrthoDB" id="6102739at2"/>
<dbReference type="RefSeq" id="WP_054662059.1">
    <property type="nucleotide sequence ID" value="NZ_CP043570.1"/>
</dbReference>
<dbReference type="Proteomes" id="UP000061010">
    <property type="component" value="Chromosome"/>
</dbReference>
<evidence type="ECO:0000313" key="2">
    <source>
        <dbReference type="Proteomes" id="UP000061010"/>
    </source>
</evidence>